<dbReference type="EMBL" id="QGKV02001556">
    <property type="protein sequence ID" value="KAF3520400.1"/>
    <property type="molecule type" value="Genomic_DNA"/>
</dbReference>
<dbReference type="Proteomes" id="UP000266723">
    <property type="component" value="Unassembled WGS sequence"/>
</dbReference>
<gene>
    <name evidence="2" type="ORF">DY000_02061985</name>
</gene>
<name>A0ABQ7B1S5_BRACR</name>
<feature type="region of interest" description="Disordered" evidence="1">
    <location>
        <begin position="1"/>
        <end position="26"/>
    </location>
</feature>
<evidence type="ECO:0000313" key="3">
    <source>
        <dbReference type="Proteomes" id="UP000266723"/>
    </source>
</evidence>
<protein>
    <submittedName>
        <fullName evidence="2">Uncharacterized protein</fullName>
    </submittedName>
</protein>
<organism evidence="2 3">
    <name type="scientific">Brassica cretica</name>
    <name type="common">Mustard</name>
    <dbReference type="NCBI Taxonomy" id="69181"/>
    <lineage>
        <taxon>Eukaryota</taxon>
        <taxon>Viridiplantae</taxon>
        <taxon>Streptophyta</taxon>
        <taxon>Embryophyta</taxon>
        <taxon>Tracheophyta</taxon>
        <taxon>Spermatophyta</taxon>
        <taxon>Magnoliopsida</taxon>
        <taxon>eudicotyledons</taxon>
        <taxon>Gunneridae</taxon>
        <taxon>Pentapetalae</taxon>
        <taxon>rosids</taxon>
        <taxon>malvids</taxon>
        <taxon>Brassicales</taxon>
        <taxon>Brassicaceae</taxon>
        <taxon>Brassiceae</taxon>
        <taxon>Brassica</taxon>
    </lineage>
</organism>
<feature type="compositionally biased region" description="Basic and acidic residues" evidence="1">
    <location>
        <begin position="9"/>
        <end position="22"/>
    </location>
</feature>
<comment type="caution">
    <text evidence="2">The sequence shown here is derived from an EMBL/GenBank/DDBJ whole genome shotgun (WGS) entry which is preliminary data.</text>
</comment>
<reference evidence="2 3" key="1">
    <citation type="journal article" date="2020" name="BMC Genomics">
        <title>Intraspecific diversification of the crop wild relative Brassica cretica Lam. using demographic model selection.</title>
        <authorList>
            <person name="Kioukis A."/>
            <person name="Michalopoulou V.A."/>
            <person name="Briers L."/>
            <person name="Pirintsos S."/>
            <person name="Studholme D.J."/>
            <person name="Pavlidis P."/>
            <person name="Sarris P.F."/>
        </authorList>
    </citation>
    <scope>NUCLEOTIDE SEQUENCE [LARGE SCALE GENOMIC DNA]</scope>
    <source>
        <strain evidence="3">cv. PFS-1207/04</strain>
    </source>
</reference>
<keyword evidence="3" id="KW-1185">Reference proteome</keyword>
<accession>A0ABQ7B1S5</accession>
<evidence type="ECO:0000313" key="2">
    <source>
        <dbReference type="EMBL" id="KAF3520400.1"/>
    </source>
</evidence>
<sequence length="80" mass="9173">MGDKSNQTDAREVLLPKKRDATRNQNPYRAIEPIANSRARGGVVEVAEIVEQETEISEQLRRSRSRHTIKEEEGTRRGTR</sequence>
<feature type="compositionally biased region" description="Basic and acidic residues" evidence="1">
    <location>
        <begin position="68"/>
        <end position="80"/>
    </location>
</feature>
<feature type="region of interest" description="Disordered" evidence="1">
    <location>
        <begin position="53"/>
        <end position="80"/>
    </location>
</feature>
<evidence type="ECO:0000256" key="1">
    <source>
        <dbReference type="SAM" id="MobiDB-lite"/>
    </source>
</evidence>
<proteinExistence type="predicted"/>